<dbReference type="GO" id="GO:0006364">
    <property type="term" value="P:rRNA processing"/>
    <property type="evidence" value="ECO:0007669"/>
    <property type="project" value="UniProtKB-KW"/>
</dbReference>
<gene>
    <name evidence="7" type="ORF">A45J_2029</name>
</gene>
<evidence type="ECO:0000256" key="1">
    <source>
        <dbReference type="ARBA" id="ARBA00022490"/>
    </source>
</evidence>
<dbReference type="SUPFAM" id="SSF53790">
    <property type="entry name" value="Tetrapyrrole methylase"/>
    <property type="match status" value="1"/>
</dbReference>
<protein>
    <submittedName>
        <fullName evidence="7">16S rRNA (Cytidine(1402)-2'-O)-methyltransferase</fullName>
    </submittedName>
</protein>
<reference evidence="7" key="1">
    <citation type="submission" date="2019-10" db="EMBL/GenBank/DDBJ databases">
        <title>Metagenomic sequencing of thiosulfate-disproportionating enrichment culture.</title>
        <authorList>
            <person name="Umezawa K."/>
            <person name="Kojima H."/>
            <person name="Fukui M."/>
        </authorList>
    </citation>
    <scope>NUCLEOTIDE SEQUENCE</scope>
    <source>
        <strain evidence="7">45J</strain>
    </source>
</reference>
<dbReference type="Gene3D" id="3.40.1010.10">
    <property type="entry name" value="Cobalt-precorrin-4 Transmethylase, Domain 1"/>
    <property type="match status" value="1"/>
</dbReference>
<dbReference type="FunFam" id="3.40.1010.10:FF:000007">
    <property type="entry name" value="Ribosomal RNA small subunit methyltransferase I"/>
    <property type="match status" value="1"/>
</dbReference>
<keyword evidence="2" id="KW-0698">rRNA processing</keyword>
<name>A0A5J4L812_9ZZZZ</name>
<dbReference type="CDD" id="cd11648">
    <property type="entry name" value="RsmI"/>
    <property type="match status" value="1"/>
</dbReference>
<dbReference type="NCBIfam" id="TIGR00096">
    <property type="entry name" value="16S rRNA (cytidine(1402)-2'-O)-methyltransferase"/>
    <property type="match status" value="1"/>
</dbReference>
<comment type="caution">
    <text evidence="7">The sequence shown here is derived from an EMBL/GenBank/DDBJ whole genome shotgun (WGS) entry which is preliminary data.</text>
</comment>
<dbReference type="EMBL" id="BLAB01000001">
    <property type="protein sequence ID" value="GER94269.1"/>
    <property type="molecule type" value="Genomic_DNA"/>
</dbReference>
<evidence type="ECO:0000256" key="4">
    <source>
        <dbReference type="ARBA" id="ARBA00022679"/>
    </source>
</evidence>
<dbReference type="PANTHER" id="PTHR46111:SF1">
    <property type="entry name" value="RIBOSOMAL RNA SMALL SUBUNIT METHYLTRANSFERASE I"/>
    <property type="match status" value="1"/>
</dbReference>
<dbReference type="AlphaFoldDB" id="A0A5J4L812"/>
<keyword evidence="5" id="KW-0949">S-adenosyl-L-methionine</keyword>
<dbReference type="GO" id="GO:0008168">
    <property type="term" value="F:methyltransferase activity"/>
    <property type="evidence" value="ECO:0007669"/>
    <property type="project" value="UniProtKB-KW"/>
</dbReference>
<dbReference type="GO" id="GO:0032259">
    <property type="term" value="P:methylation"/>
    <property type="evidence" value="ECO:0007669"/>
    <property type="project" value="UniProtKB-KW"/>
</dbReference>
<dbReference type="PIRSF" id="PIRSF005917">
    <property type="entry name" value="MTase_YraL"/>
    <property type="match status" value="1"/>
</dbReference>
<dbReference type="Gene3D" id="3.30.950.10">
    <property type="entry name" value="Methyltransferase, Cobalt-precorrin-4 Transmethylase, Domain 2"/>
    <property type="match status" value="1"/>
</dbReference>
<evidence type="ECO:0000256" key="3">
    <source>
        <dbReference type="ARBA" id="ARBA00022603"/>
    </source>
</evidence>
<dbReference type="FunFam" id="3.30.950.10:FF:000002">
    <property type="entry name" value="Ribosomal RNA small subunit methyltransferase I"/>
    <property type="match status" value="1"/>
</dbReference>
<accession>A0A5J4L812</accession>
<keyword evidence="1" id="KW-0963">Cytoplasm</keyword>
<dbReference type="InterPro" id="IPR018063">
    <property type="entry name" value="SAM_MeTrfase_RsmI_CS"/>
</dbReference>
<organism evidence="7">
    <name type="scientific">hot springs metagenome</name>
    <dbReference type="NCBI Taxonomy" id="433727"/>
    <lineage>
        <taxon>unclassified sequences</taxon>
        <taxon>metagenomes</taxon>
        <taxon>ecological metagenomes</taxon>
    </lineage>
</organism>
<dbReference type="InterPro" id="IPR008189">
    <property type="entry name" value="rRNA_ssu_MeTfrase_I"/>
</dbReference>
<dbReference type="InterPro" id="IPR014777">
    <property type="entry name" value="4pyrrole_Mease_sub1"/>
</dbReference>
<sequence length="275" mass="30691">MSNNYGRLYIVSTPIGNLEDITLRAIRTLKEVDFIAAEDTRHSRKLLNHYGITKPLISYWSEKEKIRSKEIMEKLCSGLSVAIISDAGTPGISDPGAVLIKEAIDKGIDVIPIPGVSALIAALSVSGISTEEFTFIGFLPAKAAQRQKKLNELVFEQRALIFYEAPHRILETLRDMEEIFGSRYIVLAKEITKIHEEILRGTIPEIIDMLETKTIAGEYVIIAEGSKREKIQVDEALKEIKSLMKKGKGRKEAVKIVAGQYGLSKKELYDKSLES</sequence>
<evidence type="ECO:0000256" key="5">
    <source>
        <dbReference type="ARBA" id="ARBA00022691"/>
    </source>
</evidence>
<dbReference type="PANTHER" id="PTHR46111">
    <property type="entry name" value="RIBOSOMAL RNA SMALL SUBUNIT METHYLTRANSFERASE I"/>
    <property type="match status" value="1"/>
</dbReference>
<keyword evidence="4 7" id="KW-0808">Transferase</keyword>
<dbReference type="HAMAP" id="MF_01877">
    <property type="entry name" value="16SrRNA_methyltr_I"/>
    <property type="match status" value="1"/>
</dbReference>
<keyword evidence="3 7" id="KW-0489">Methyltransferase</keyword>
<evidence type="ECO:0000259" key="6">
    <source>
        <dbReference type="Pfam" id="PF00590"/>
    </source>
</evidence>
<feature type="domain" description="Tetrapyrrole methylase" evidence="6">
    <location>
        <begin position="7"/>
        <end position="206"/>
    </location>
</feature>
<evidence type="ECO:0000256" key="2">
    <source>
        <dbReference type="ARBA" id="ARBA00022552"/>
    </source>
</evidence>
<dbReference type="Pfam" id="PF00590">
    <property type="entry name" value="TP_methylase"/>
    <property type="match status" value="1"/>
</dbReference>
<evidence type="ECO:0000313" key="7">
    <source>
        <dbReference type="EMBL" id="GER94269.1"/>
    </source>
</evidence>
<proteinExistence type="inferred from homology"/>
<dbReference type="InterPro" id="IPR014776">
    <property type="entry name" value="4pyrrole_Mease_sub2"/>
</dbReference>
<dbReference type="PROSITE" id="PS01296">
    <property type="entry name" value="RSMI"/>
    <property type="match status" value="1"/>
</dbReference>
<dbReference type="InterPro" id="IPR000878">
    <property type="entry name" value="4pyrrol_Mease"/>
</dbReference>
<dbReference type="InterPro" id="IPR035996">
    <property type="entry name" value="4pyrrol_Methylase_sf"/>
</dbReference>